<evidence type="ECO:0000256" key="5">
    <source>
        <dbReference type="SAM" id="SignalP"/>
    </source>
</evidence>
<keyword evidence="2" id="KW-0813">Transport</keyword>
<dbReference type="GO" id="GO:0006865">
    <property type="term" value="P:amino acid transport"/>
    <property type="evidence" value="ECO:0007669"/>
    <property type="project" value="UniProtKB-KW"/>
</dbReference>
<dbReference type="Pfam" id="PF13458">
    <property type="entry name" value="Peripla_BP_6"/>
    <property type="match status" value="1"/>
</dbReference>
<keyword evidence="3 5" id="KW-0732">Signal</keyword>
<dbReference type="PANTHER" id="PTHR30483">
    <property type="entry name" value="LEUCINE-SPECIFIC-BINDING PROTEIN"/>
    <property type="match status" value="1"/>
</dbReference>
<dbReference type="SUPFAM" id="SSF53822">
    <property type="entry name" value="Periplasmic binding protein-like I"/>
    <property type="match status" value="1"/>
</dbReference>
<name>A0A8J3M0Q1_9MICO</name>
<organism evidence="7 8">
    <name type="scientific">Pseudolysinimonas yzui</name>
    <dbReference type="NCBI Taxonomy" id="2708254"/>
    <lineage>
        <taxon>Bacteria</taxon>
        <taxon>Bacillati</taxon>
        <taxon>Actinomycetota</taxon>
        <taxon>Actinomycetes</taxon>
        <taxon>Micrococcales</taxon>
        <taxon>Microbacteriaceae</taxon>
        <taxon>Pseudolysinimonas</taxon>
    </lineage>
</organism>
<dbReference type="Proteomes" id="UP000617531">
    <property type="component" value="Unassembled WGS sequence"/>
</dbReference>
<keyword evidence="4" id="KW-0029">Amino-acid transport</keyword>
<evidence type="ECO:0000259" key="6">
    <source>
        <dbReference type="Pfam" id="PF13458"/>
    </source>
</evidence>
<dbReference type="InterPro" id="IPR000709">
    <property type="entry name" value="Leu_Ile_Val-bd"/>
</dbReference>
<accession>A0A8J3M0Q1</accession>
<protein>
    <submittedName>
        <fullName evidence="7">ABC transporter substrate-binding protein</fullName>
    </submittedName>
</protein>
<sequence length="399" mass="40336">MIAAAAAVAITALAGCTASGAEGGSDDGPIKVGVVLPLTGPYAILGGPGSAAMELMAEQINSEGGIDGRQIELTFKDDTTDVTQSVTEYNQLAASGEYDVLVSSSFVSASAAISESATAAQIPTLSLGPVSAYGDGSNEWIFVVPATAEIYGQAMVEYFTAIGVEKLAIGYTGGDVFGTGGSESTVQYADEAGLEIVLNEPFDQAATDFTPLITKALDSGADAFLVWGAGPAPGIITGQFAAQGAGSGVQLYMTGAQASTLYSIPVGEAGEGVILSSNLAVAGADIPAGSLKTQIDDFAALWAASDSAADYPYPPQFAFEGAAAIQLIKAAIEAAGSTDHAAVRDALEGLDILTTIGRKAYSPTDHVGLTTADLAIVEIQDGAFVATEYSIERFADLPN</sequence>
<evidence type="ECO:0000313" key="7">
    <source>
        <dbReference type="EMBL" id="GHF17961.1"/>
    </source>
</evidence>
<feature type="domain" description="Leucine-binding protein" evidence="6">
    <location>
        <begin position="29"/>
        <end position="382"/>
    </location>
</feature>
<dbReference type="Gene3D" id="3.40.50.2300">
    <property type="match status" value="2"/>
</dbReference>
<evidence type="ECO:0000256" key="2">
    <source>
        <dbReference type="ARBA" id="ARBA00022448"/>
    </source>
</evidence>
<dbReference type="InterPro" id="IPR028082">
    <property type="entry name" value="Peripla_BP_I"/>
</dbReference>
<evidence type="ECO:0000256" key="3">
    <source>
        <dbReference type="ARBA" id="ARBA00022729"/>
    </source>
</evidence>
<gene>
    <name evidence="7" type="ORF">GCM10011600_18590</name>
</gene>
<dbReference type="PANTHER" id="PTHR30483:SF38">
    <property type="entry name" value="BLR7848 PROTEIN"/>
    <property type="match status" value="1"/>
</dbReference>
<dbReference type="EMBL" id="BNAI01000003">
    <property type="protein sequence ID" value="GHF17961.1"/>
    <property type="molecule type" value="Genomic_DNA"/>
</dbReference>
<dbReference type="InterPro" id="IPR051010">
    <property type="entry name" value="BCAA_transport"/>
</dbReference>
<keyword evidence="8" id="KW-1185">Reference proteome</keyword>
<comment type="similarity">
    <text evidence="1">Belongs to the leucine-binding protein family.</text>
</comment>
<evidence type="ECO:0000256" key="4">
    <source>
        <dbReference type="ARBA" id="ARBA00022970"/>
    </source>
</evidence>
<proteinExistence type="inferred from homology"/>
<evidence type="ECO:0000256" key="1">
    <source>
        <dbReference type="ARBA" id="ARBA00010062"/>
    </source>
</evidence>
<dbReference type="PRINTS" id="PR00337">
    <property type="entry name" value="LEUILEVALBP"/>
</dbReference>
<reference evidence="7" key="2">
    <citation type="submission" date="2020-09" db="EMBL/GenBank/DDBJ databases">
        <authorList>
            <person name="Sun Q."/>
            <person name="Zhou Y."/>
        </authorList>
    </citation>
    <scope>NUCLEOTIDE SEQUENCE</scope>
    <source>
        <strain evidence="7">CGMCC 1.16548</strain>
    </source>
</reference>
<dbReference type="InterPro" id="IPR028081">
    <property type="entry name" value="Leu-bd"/>
</dbReference>
<evidence type="ECO:0000313" key="8">
    <source>
        <dbReference type="Proteomes" id="UP000617531"/>
    </source>
</evidence>
<feature type="signal peptide" evidence="5">
    <location>
        <begin position="1"/>
        <end position="21"/>
    </location>
</feature>
<reference evidence="7" key="1">
    <citation type="journal article" date="2014" name="Int. J. Syst. Evol. Microbiol.">
        <title>Complete genome sequence of Corynebacterium casei LMG S-19264T (=DSM 44701T), isolated from a smear-ripened cheese.</title>
        <authorList>
            <consortium name="US DOE Joint Genome Institute (JGI-PGF)"/>
            <person name="Walter F."/>
            <person name="Albersmeier A."/>
            <person name="Kalinowski J."/>
            <person name="Ruckert C."/>
        </authorList>
    </citation>
    <scope>NUCLEOTIDE SEQUENCE</scope>
    <source>
        <strain evidence="7">CGMCC 1.16548</strain>
    </source>
</reference>
<dbReference type="AlphaFoldDB" id="A0A8J3M0Q1"/>
<feature type="chain" id="PRO_5035247830" evidence="5">
    <location>
        <begin position="22"/>
        <end position="399"/>
    </location>
</feature>
<comment type="caution">
    <text evidence="7">The sequence shown here is derived from an EMBL/GenBank/DDBJ whole genome shotgun (WGS) entry which is preliminary data.</text>
</comment>